<feature type="transmembrane region" description="Helical" evidence="1">
    <location>
        <begin position="33"/>
        <end position="54"/>
    </location>
</feature>
<proteinExistence type="predicted"/>
<evidence type="ECO:0000313" key="2">
    <source>
        <dbReference type="EMBL" id="MIE73120.1"/>
    </source>
</evidence>
<reference evidence="2" key="1">
    <citation type="submission" date="2018-08" db="EMBL/GenBank/DDBJ databases">
        <authorList>
            <consortium name="GenomeTrakr network: Whole genome sequencing for foodborne pathogen traceback"/>
        </authorList>
    </citation>
    <scope>NUCLEOTIDE SEQUENCE [LARGE SCALE GENOMIC DNA]</scope>
    <source>
        <strain evidence="2">FMA0132</strain>
    </source>
</reference>
<dbReference type="EMBL" id="RSHK01000071">
    <property type="protein sequence ID" value="MIE73120.1"/>
    <property type="molecule type" value="Genomic_DNA"/>
</dbReference>
<dbReference type="AlphaFoldDB" id="A0A6C8Y4E2"/>
<keyword evidence="1" id="KW-1133">Transmembrane helix</keyword>
<keyword evidence="1" id="KW-0472">Membrane</keyword>
<keyword evidence="1" id="KW-0812">Transmembrane</keyword>
<evidence type="ECO:0000256" key="1">
    <source>
        <dbReference type="SAM" id="Phobius"/>
    </source>
</evidence>
<organism evidence="2">
    <name type="scientific">Salmonella diarizonae</name>
    <dbReference type="NCBI Taxonomy" id="59204"/>
    <lineage>
        <taxon>Bacteria</taxon>
        <taxon>Pseudomonadati</taxon>
        <taxon>Pseudomonadota</taxon>
        <taxon>Gammaproteobacteria</taxon>
        <taxon>Enterobacterales</taxon>
        <taxon>Enterobacteriaceae</taxon>
        <taxon>Salmonella</taxon>
    </lineage>
</organism>
<comment type="caution">
    <text evidence="2">The sequence shown here is derived from an EMBL/GenBank/DDBJ whole genome shotgun (WGS) entry which is preliminary data.</text>
</comment>
<dbReference type="Proteomes" id="UP000885362">
    <property type="component" value="Unassembled WGS sequence"/>
</dbReference>
<gene>
    <name evidence="2" type="ORF">EL06_28135</name>
</gene>
<sequence length="85" mass="9727">MKLLDIPVIRELVDYALDNGYHPVFANGDNVIIFRYITGTVIISLGMQFDVYIVKHPLFKLGNLGTEIDANEFRRIFSKRIKGRG</sequence>
<protein>
    <submittedName>
        <fullName evidence="2">Uncharacterized protein</fullName>
    </submittedName>
</protein>
<name>A0A6C8Y4E2_SALDZ</name>
<accession>A0A6C8Y4E2</accession>